<proteinExistence type="predicted"/>
<keyword evidence="1" id="KW-0723">Serine/threonine-protein kinase</keyword>
<gene>
    <name evidence="1" type="primary">Q8NJW8</name>
</gene>
<keyword evidence="1" id="KW-0808">Transferase</keyword>
<accession>A0A5K1JYJ9</accession>
<keyword evidence="1" id="KW-0418">Kinase</keyword>
<organism evidence="1">
    <name type="scientific">Ganoderma boninense</name>
    <dbReference type="NCBI Taxonomy" id="34458"/>
    <lineage>
        <taxon>Eukaryota</taxon>
        <taxon>Fungi</taxon>
        <taxon>Dikarya</taxon>
        <taxon>Basidiomycota</taxon>
        <taxon>Agaricomycotina</taxon>
        <taxon>Agaricomycetes</taxon>
        <taxon>Polyporales</taxon>
        <taxon>Polyporaceae</taxon>
        <taxon>Ganoderma</taxon>
    </lineage>
</organism>
<sequence length="165" mass="18909">MAEFDVLTSGHYCVDYQDDIDPDEEESITHVANLISMRKDLYELFIENAFGVDVDDNFKIRVFDPSASNIGLPDRLEILDVDEHTKYFLEGHFLWCLNARFHGARLSYAYDEGASEAYKLKAEDWETHLGQAVLEFLTFKDPDFKIPEARVAADSESDSEWEAGI</sequence>
<dbReference type="AlphaFoldDB" id="A0A5K1JYJ9"/>
<protein>
    <submittedName>
        <fullName evidence="1">Non-specific serine/threonine protein kinase (EC)</fullName>
        <ecNumber evidence="1">2.7.11.1</ecNumber>
    </submittedName>
</protein>
<evidence type="ECO:0000313" key="1">
    <source>
        <dbReference type="EMBL" id="VWO97731.1"/>
    </source>
</evidence>
<dbReference type="GO" id="GO:0004674">
    <property type="term" value="F:protein serine/threonine kinase activity"/>
    <property type="evidence" value="ECO:0007669"/>
    <property type="project" value="UniProtKB-KW"/>
</dbReference>
<dbReference type="EMBL" id="LR726485">
    <property type="protein sequence ID" value="VWO97731.1"/>
    <property type="molecule type" value="Genomic_DNA"/>
</dbReference>
<reference evidence="1" key="1">
    <citation type="submission" date="2019-10" db="EMBL/GenBank/DDBJ databases">
        <authorList>
            <person name="Nor Muhammad N."/>
        </authorList>
    </citation>
    <scope>NUCLEOTIDE SEQUENCE</scope>
</reference>
<dbReference type="EC" id="2.7.11.1" evidence="1"/>
<name>A0A5K1JYJ9_9APHY</name>